<accession>A0A150QHK9</accession>
<organism evidence="1 2">
    <name type="scientific">Sorangium cellulosum</name>
    <name type="common">Polyangium cellulosum</name>
    <dbReference type="NCBI Taxonomy" id="56"/>
    <lineage>
        <taxon>Bacteria</taxon>
        <taxon>Pseudomonadati</taxon>
        <taxon>Myxococcota</taxon>
        <taxon>Polyangia</taxon>
        <taxon>Polyangiales</taxon>
        <taxon>Polyangiaceae</taxon>
        <taxon>Sorangium</taxon>
    </lineage>
</organism>
<dbReference type="OrthoDB" id="5380741at2"/>
<dbReference type="EMBL" id="JEMA01000672">
    <property type="protein sequence ID" value="KYF67246.1"/>
    <property type="molecule type" value="Genomic_DNA"/>
</dbReference>
<sequence length="218" mass="23211">MARPVRVRNLARSLNVSETELLVWLAENAPAADLRHPADFLPADIAVRAQQALGRAPPPAPEPEPVERRCAGCAKLPPKPGVRLIEVGADAVCDMCGSSANKRAALAMIGAFHARGLRRLLVVGGGPGTAEDLRQLLAGEVDIRIVDGEGHRNATKADADLRWADVVAVWSSTILSHKVSKLYTDQRAAFRDKLVTVPRRGVAALCMAVTDKVSTPPG</sequence>
<dbReference type="AlphaFoldDB" id="A0A150QHK9"/>
<comment type="caution">
    <text evidence="1">The sequence shown here is derived from an EMBL/GenBank/DDBJ whole genome shotgun (WGS) entry which is preliminary data.</text>
</comment>
<name>A0A150QHK9_SORCE</name>
<reference evidence="1 2" key="1">
    <citation type="submission" date="2014-02" db="EMBL/GenBank/DDBJ databases">
        <title>The small core and large imbalanced accessory genome model reveals a collaborative survival strategy of Sorangium cellulosum strains in nature.</title>
        <authorList>
            <person name="Han K."/>
            <person name="Peng R."/>
            <person name="Blom J."/>
            <person name="Li Y.-Z."/>
        </authorList>
    </citation>
    <scope>NUCLEOTIDE SEQUENCE [LARGE SCALE GENOMIC DNA]</scope>
    <source>
        <strain evidence="1 2">So0008-312</strain>
    </source>
</reference>
<proteinExistence type="predicted"/>
<evidence type="ECO:0000313" key="1">
    <source>
        <dbReference type="EMBL" id="KYF67246.1"/>
    </source>
</evidence>
<protein>
    <submittedName>
        <fullName evidence="1">Uncharacterized protein</fullName>
    </submittedName>
</protein>
<gene>
    <name evidence="1" type="ORF">BE15_13965</name>
</gene>
<dbReference type="Proteomes" id="UP000075260">
    <property type="component" value="Unassembled WGS sequence"/>
</dbReference>
<evidence type="ECO:0000313" key="2">
    <source>
        <dbReference type="Proteomes" id="UP000075260"/>
    </source>
</evidence>